<gene>
    <name evidence="8" type="ORF">C3B51_11925</name>
</gene>
<evidence type="ECO:0000259" key="7">
    <source>
        <dbReference type="Pfam" id="PF07195"/>
    </source>
</evidence>
<comment type="similarity">
    <text evidence="1 5">Belongs to the FliD family.</text>
</comment>
<sequence length="472" mass="49555">MPLITSAGIGSGLDLESIISATVSAERNPKLQRLLEKEDSLKVELSSIGEVKSALSKLQDTFEKLANMDNFGKRTASITQPSGGDLISATPTSSTSTGSFKIEVQQLAQGSRAVSGDGLFTSGDDVVSASGGTLTFEAGADKSFTLDVTAGMTLSELRDAINDADTNFGVTANIVNTGIDGVGSKLVLTSNVTGAGNDLKVTNDNAELDNVSTDANGGGAGSGGMAIDPANDAAQDAIIVVDGITINNSSNTFKDAVQDLTIKAVRESEAGETAKLNVDVDRESVTKLVDELITNYNNLIGQIGLQTRVGKPLNGDASMRSLSAQLINTLGGTLTDAGPFETIFDMGIGVKKDGYLEKSSLVRSLNEAMDENFDDIGKAFAGENGIAKQMESLLEEYVKPKGLLKERENNLNEQIKDIDADKIDLNERMGELEAGLRKKYAGLDVLLAQMQQTQTYLGSQLASLPGFTSSKS</sequence>
<dbReference type="GO" id="GO:0009424">
    <property type="term" value="C:bacterial-type flagellum hook"/>
    <property type="evidence" value="ECO:0007669"/>
    <property type="project" value="UniProtKB-UniRule"/>
</dbReference>
<evidence type="ECO:0000313" key="9">
    <source>
        <dbReference type="Proteomes" id="UP000292345"/>
    </source>
</evidence>
<evidence type="ECO:0000259" key="6">
    <source>
        <dbReference type="Pfam" id="PF02465"/>
    </source>
</evidence>
<protein>
    <recommendedName>
        <fullName evidence="5">Flagellar hook-associated protein 2</fullName>
        <shortName evidence="5">HAP2</shortName>
    </recommendedName>
    <alternativeName>
        <fullName evidence="5">Flagellar cap protein</fullName>
    </alternativeName>
</protein>
<reference evidence="8 9" key="1">
    <citation type="submission" date="2018-01" db="EMBL/GenBank/DDBJ databases">
        <title>Co-occurrence of chitin degradation, pigmentation and bioactivity in marine Pseudoalteromonas.</title>
        <authorList>
            <person name="Paulsen S."/>
            <person name="Gram L."/>
            <person name="Machado H."/>
        </authorList>
    </citation>
    <scope>NUCLEOTIDE SEQUENCE [LARGE SCALE GENOMIC DNA]</scope>
    <source>
        <strain evidence="8 9">S1946</strain>
    </source>
</reference>
<dbReference type="Proteomes" id="UP000292345">
    <property type="component" value="Unassembled WGS sequence"/>
</dbReference>
<evidence type="ECO:0000256" key="1">
    <source>
        <dbReference type="ARBA" id="ARBA00009764"/>
    </source>
</evidence>
<dbReference type="Pfam" id="PF07196">
    <property type="entry name" value="Flagellin_IN"/>
    <property type="match status" value="1"/>
</dbReference>
<feature type="domain" description="Flagellar hook-associated protein 2 N-terminal" evidence="6">
    <location>
        <begin position="11"/>
        <end position="110"/>
    </location>
</feature>
<dbReference type="GO" id="GO:0007155">
    <property type="term" value="P:cell adhesion"/>
    <property type="evidence" value="ECO:0007669"/>
    <property type="project" value="InterPro"/>
</dbReference>
<evidence type="ECO:0000313" key="8">
    <source>
        <dbReference type="EMBL" id="RZM80264.1"/>
    </source>
</evidence>
<evidence type="ECO:0000256" key="3">
    <source>
        <dbReference type="ARBA" id="ARBA00023054"/>
    </source>
</evidence>
<dbReference type="InterPro" id="IPR010809">
    <property type="entry name" value="FliD_C"/>
</dbReference>
<keyword evidence="8" id="KW-0282">Flagellum</keyword>
<dbReference type="PANTHER" id="PTHR30288:SF0">
    <property type="entry name" value="FLAGELLAR HOOK-ASSOCIATED PROTEIN 2"/>
    <property type="match status" value="1"/>
</dbReference>
<dbReference type="GO" id="GO:0005576">
    <property type="term" value="C:extracellular region"/>
    <property type="evidence" value="ECO:0007669"/>
    <property type="project" value="UniProtKB-SubCell"/>
</dbReference>
<evidence type="ECO:0000256" key="2">
    <source>
        <dbReference type="ARBA" id="ARBA00011255"/>
    </source>
</evidence>
<keyword evidence="8" id="KW-0966">Cell projection</keyword>
<accession>A0A4Q7ECD2</accession>
<keyword evidence="8" id="KW-0969">Cilium</keyword>
<dbReference type="AlphaFoldDB" id="A0A4Q7ECD2"/>
<keyword evidence="4 5" id="KW-0975">Bacterial flagellum</keyword>
<keyword evidence="3" id="KW-0175">Coiled coil</keyword>
<dbReference type="RefSeq" id="WP_125720732.1">
    <property type="nucleotide sequence ID" value="NZ_PPUZ01000032.1"/>
</dbReference>
<comment type="caution">
    <text evidence="8">The sequence shown here is derived from an EMBL/GenBank/DDBJ whole genome shotgun (WGS) entry which is preliminary data.</text>
</comment>
<comment type="subcellular location">
    <subcellularLocation>
        <location evidence="5">Secreted</location>
    </subcellularLocation>
    <subcellularLocation>
        <location evidence="5">Bacterial flagellum</location>
    </subcellularLocation>
</comment>
<dbReference type="PANTHER" id="PTHR30288">
    <property type="entry name" value="FLAGELLAR CAP/ASSEMBLY PROTEIN FLID"/>
    <property type="match status" value="1"/>
</dbReference>
<dbReference type="EMBL" id="PPUZ01000032">
    <property type="protein sequence ID" value="RZM80264.1"/>
    <property type="molecule type" value="Genomic_DNA"/>
</dbReference>
<evidence type="ECO:0000256" key="5">
    <source>
        <dbReference type="RuleBase" id="RU362066"/>
    </source>
</evidence>
<evidence type="ECO:0000256" key="4">
    <source>
        <dbReference type="ARBA" id="ARBA00023143"/>
    </source>
</evidence>
<dbReference type="InterPro" id="IPR040026">
    <property type="entry name" value="FliD"/>
</dbReference>
<feature type="domain" description="Flagellar hook-associated protein 2 C-terminal" evidence="7">
    <location>
        <begin position="234"/>
        <end position="452"/>
    </location>
</feature>
<comment type="subunit">
    <text evidence="2 5">Homopentamer.</text>
</comment>
<dbReference type="GO" id="GO:0009421">
    <property type="term" value="C:bacterial-type flagellum filament cap"/>
    <property type="evidence" value="ECO:0007669"/>
    <property type="project" value="InterPro"/>
</dbReference>
<dbReference type="Pfam" id="PF07195">
    <property type="entry name" value="FliD_C"/>
    <property type="match status" value="1"/>
</dbReference>
<comment type="function">
    <text evidence="5">Required for morphogenesis and for the elongation of the flagellar filament by facilitating polymerization of the flagellin monomers at the tip of growing filament. Forms a capping structure, which prevents flagellin subunits (transported through the central channel of the flagellum) from leaking out without polymerization at the distal end.</text>
</comment>
<dbReference type="InterPro" id="IPR003481">
    <property type="entry name" value="FliD_N"/>
</dbReference>
<organism evidence="8 9">
    <name type="scientific">Pseudoalteromonas rubra</name>
    <dbReference type="NCBI Taxonomy" id="43658"/>
    <lineage>
        <taxon>Bacteria</taxon>
        <taxon>Pseudomonadati</taxon>
        <taxon>Pseudomonadota</taxon>
        <taxon>Gammaproteobacteria</taxon>
        <taxon>Alteromonadales</taxon>
        <taxon>Pseudoalteromonadaceae</taxon>
        <taxon>Pseudoalteromonas</taxon>
    </lineage>
</organism>
<dbReference type="Pfam" id="PF02465">
    <property type="entry name" value="FliD_N"/>
    <property type="match status" value="1"/>
</dbReference>
<dbReference type="GO" id="GO:0071973">
    <property type="term" value="P:bacterial-type flagellum-dependent cell motility"/>
    <property type="evidence" value="ECO:0007669"/>
    <property type="project" value="TreeGrafter"/>
</dbReference>
<dbReference type="InterPro" id="IPR010810">
    <property type="entry name" value="Flagellin_hook_IN_motif"/>
</dbReference>
<name>A0A4Q7ECD2_9GAMM</name>
<keyword evidence="5" id="KW-0964">Secreted</keyword>
<proteinExistence type="inferred from homology"/>